<comment type="caution">
    <text evidence="2">The sequence shown here is derived from an EMBL/GenBank/DDBJ whole genome shotgun (WGS) entry which is preliminary data.</text>
</comment>
<name>A0A7J7LA49_9MAGN</name>
<feature type="region of interest" description="Disordered" evidence="1">
    <location>
        <begin position="13"/>
        <end position="39"/>
    </location>
</feature>
<proteinExistence type="predicted"/>
<protein>
    <submittedName>
        <fullName evidence="2">Uncharacterized protein</fullName>
    </submittedName>
</protein>
<sequence>MDSYLKKLSFSSSSLSYNSSFGSSSSFSSNPTDSPLSPLDSCRLSQIPFSWEQHPGVPKTSSHIEDVSTYVLPLPPTRKKPVDDRRLKRDPFVAAMLKCSNEYCTNEGVEEYWKSNKVVSWRSFSDRIGFIDFYTSCKRTCDVAESNVLLPRRRSRRNKELGSVKQHMLLKKRSTSNI</sequence>
<dbReference type="PANTHER" id="PTHR33696">
    <property type="entry name" value="T22J18.15-RELATED"/>
    <property type="match status" value="1"/>
</dbReference>
<feature type="compositionally biased region" description="Low complexity" evidence="1">
    <location>
        <begin position="13"/>
        <end position="37"/>
    </location>
</feature>
<reference evidence="2 3" key="1">
    <citation type="journal article" date="2020" name="IScience">
        <title>Genome Sequencing of the Endangered Kingdonia uniflora (Circaeasteraceae, Ranunculales) Reveals Potential Mechanisms of Evolutionary Specialization.</title>
        <authorList>
            <person name="Sun Y."/>
            <person name="Deng T."/>
            <person name="Zhang A."/>
            <person name="Moore M.J."/>
            <person name="Landis J.B."/>
            <person name="Lin N."/>
            <person name="Zhang H."/>
            <person name="Zhang X."/>
            <person name="Huang J."/>
            <person name="Zhang X."/>
            <person name="Sun H."/>
            <person name="Wang H."/>
        </authorList>
    </citation>
    <scope>NUCLEOTIDE SEQUENCE [LARGE SCALE GENOMIC DNA]</scope>
    <source>
        <strain evidence="2">TB1705</strain>
        <tissue evidence="2">Leaf</tissue>
    </source>
</reference>
<gene>
    <name evidence="2" type="ORF">GIB67_026270</name>
</gene>
<accession>A0A7J7LA49</accession>
<dbReference type="EMBL" id="JACGCM010002493">
    <property type="protein sequence ID" value="KAF6139428.1"/>
    <property type="molecule type" value="Genomic_DNA"/>
</dbReference>
<dbReference type="OrthoDB" id="1925896at2759"/>
<evidence type="ECO:0000313" key="3">
    <source>
        <dbReference type="Proteomes" id="UP000541444"/>
    </source>
</evidence>
<dbReference type="Proteomes" id="UP000541444">
    <property type="component" value="Unassembled WGS sequence"/>
</dbReference>
<evidence type="ECO:0000256" key="1">
    <source>
        <dbReference type="SAM" id="MobiDB-lite"/>
    </source>
</evidence>
<dbReference type="PANTHER" id="PTHR33696:SF1">
    <property type="entry name" value="T22J18.15"/>
    <property type="match status" value="1"/>
</dbReference>
<evidence type="ECO:0000313" key="2">
    <source>
        <dbReference type="EMBL" id="KAF6139428.1"/>
    </source>
</evidence>
<keyword evidence="3" id="KW-1185">Reference proteome</keyword>
<dbReference type="AlphaFoldDB" id="A0A7J7LA49"/>
<organism evidence="2 3">
    <name type="scientific">Kingdonia uniflora</name>
    <dbReference type="NCBI Taxonomy" id="39325"/>
    <lineage>
        <taxon>Eukaryota</taxon>
        <taxon>Viridiplantae</taxon>
        <taxon>Streptophyta</taxon>
        <taxon>Embryophyta</taxon>
        <taxon>Tracheophyta</taxon>
        <taxon>Spermatophyta</taxon>
        <taxon>Magnoliopsida</taxon>
        <taxon>Ranunculales</taxon>
        <taxon>Circaeasteraceae</taxon>
        <taxon>Kingdonia</taxon>
    </lineage>
</organism>